<keyword evidence="1 6" id="KW-0285">Flavoprotein</keyword>
<dbReference type="GO" id="GO:0016652">
    <property type="term" value="F:oxidoreductase activity, acting on NAD(P)H as acceptor"/>
    <property type="evidence" value="ECO:0007669"/>
    <property type="project" value="UniProtKB-UniRule"/>
</dbReference>
<comment type="catalytic activity">
    <reaction evidence="6">
        <text>2 a quinone + NADH + H(+) = 2 a 1,4-benzosemiquinone + NAD(+)</text>
        <dbReference type="Rhea" id="RHEA:65952"/>
        <dbReference type="ChEBI" id="CHEBI:15378"/>
        <dbReference type="ChEBI" id="CHEBI:57540"/>
        <dbReference type="ChEBI" id="CHEBI:57945"/>
        <dbReference type="ChEBI" id="CHEBI:132124"/>
        <dbReference type="ChEBI" id="CHEBI:134225"/>
    </reaction>
</comment>
<dbReference type="Pfam" id="PF02525">
    <property type="entry name" value="Flavodoxin_2"/>
    <property type="match status" value="1"/>
</dbReference>
<proteinExistence type="inferred from homology"/>
<keyword evidence="3 6" id="KW-0560">Oxidoreductase</keyword>
<evidence type="ECO:0000256" key="4">
    <source>
        <dbReference type="ARBA" id="ARBA00023027"/>
    </source>
</evidence>
<protein>
    <recommendedName>
        <fullName evidence="6">FMN dependent NADH:quinone oxidoreductase</fullName>
        <ecNumber evidence="6">1.6.5.-</ecNumber>
    </recommendedName>
    <alternativeName>
        <fullName evidence="6">Azo-dye reductase</fullName>
    </alternativeName>
    <alternativeName>
        <fullName evidence="6">FMN-dependent NADH-azo compound oxidoreductase</fullName>
    </alternativeName>
    <alternativeName>
        <fullName evidence="6">FMN-dependent NADH-azoreductase</fullName>
        <ecNumber evidence="6">1.7.1.17</ecNumber>
    </alternativeName>
</protein>
<keyword evidence="2 6" id="KW-0288">FMN</keyword>
<dbReference type="HOGENOM" id="CLU_088964_3_0_4"/>
<dbReference type="InterPro" id="IPR003680">
    <property type="entry name" value="Flavodoxin_fold"/>
</dbReference>
<comment type="function">
    <text evidence="6">Quinone reductase that provides resistance to thiol-specific stress caused by electrophilic quinones.</text>
</comment>
<dbReference type="AlphaFoldDB" id="E7RUP0"/>
<dbReference type="InterPro" id="IPR023048">
    <property type="entry name" value="NADH:quinone_OxRdtase_FMN_depd"/>
</dbReference>
<comment type="similarity">
    <text evidence="6">Belongs to the azoreductase type 1 family.</text>
</comment>
<comment type="catalytic activity">
    <reaction evidence="5">
        <text>N,N-dimethyl-1,4-phenylenediamine + anthranilate + 2 NAD(+) = 2-(4-dimethylaminophenyl)diazenylbenzoate + 2 NADH + 2 H(+)</text>
        <dbReference type="Rhea" id="RHEA:55872"/>
        <dbReference type="ChEBI" id="CHEBI:15378"/>
        <dbReference type="ChEBI" id="CHEBI:15783"/>
        <dbReference type="ChEBI" id="CHEBI:16567"/>
        <dbReference type="ChEBI" id="CHEBI:57540"/>
        <dbReference type="ChEBI" id="CHEBI:57945"/>
        <dbReference type="ChEBI" id="CHEBI:71579"/>
        <dbReference type="EC" id="1.7.1.17"/>
    </reaction>
    <physiologicalReaction direction="right-to-left" evidence="5">
        <dbReference type="Rhea" id="RHEA:55874"/>
    </physiologicalReaction>
</comment>
<name>E7RUP0_9BURK</name>
<comment type="subunit">
    <text evidence="6">Homodimer.</text>
</comment>
<dbReference type="GO" id="GO:0016655">
    <property type="term" value="F:oxidoreductase activity, acting on NAD(P)H, quinone or similar compound as acceptor"/>
    <property type="evidence" value="ECO:0007669"/>
    <property type="project" value="InterPro"/>
</dbReference>
<dbReference type="Gene3D" id="3.40.50.360">
    <property type="match status" value="1"/>
</dbReference>
<dbReference type="GO" id="GO:0010181">
    <property type="term" value="F:FMN binding"/>
    <property type="evidence" value="ECO:0007669"/>
    <property type="project" value="UniProtKB-UniRule"/>
</dbReference>
<dbReference type="InterPro" id="IPR050104">
    <property type="entry name" value="FMN-dep_NADH:Q_OxRdtase_AzoR1"/>
</dbReference>
<organism evidence="8 9">
    <name type="scientific">Lautropia mirabilis ATCC 51599</name>
    <dbReference type="NCBI Taxonomy" id="887898"/>
    <lineage>
        <taxon>Bacteria</taxon>
        <taxon>Pseudomonadati</taxon>
        <taxon>Pseudomonadota</taxon>
        <taxon>Betaproteobacteria</taxon>
        <taxon>Burkholderiales</taxon>
        <taxon>Burkholderiaceae</taxon>
        <taxon>Lautropia</taxon>
    </lineage>
</organism>
<dbReference type="EMBL" id="AEQP01000001">
    <property type="protein sequence ID" value="EFV96023.1"/>
    <property type="molecule type" value="Genomic_DNA"/>
</dbReference>
<comment type="cofactor">
    <cofactor evidence="6">
        <name>FMN</name>
        <dbReference type="ChEBI" id="CHEBI:58210"/>
    </cofactor>
    <text evidence="6">Binds 1 FMN per subunit.</text>
</comment>
<evidence type="ECO:0000313" key="8">
    <source>
        <dbReference type="EMBL" id="EFV96023.1"/>
    </source>
</evidence>
<evidence type="ECO:0000256" key="1">
    <source>
        <dbReference type="ARBA" id="ARBA00022630"/>
    </source>
</evidence>
<evidence type="ECO:0000259" key="7">
    <source>
        <dbReference type="Pfam" id="PF02525"/>
    </source>
</evidence>
<dbReference type="InterPro" id="IPR029039">
    <property type="entry name" value="Flavoprotein-like_sf"/>
</dbReference>
<reference evidence="8 9" key="1">
    <citation type="submission" date="2010-12" db="EMBL/GenBank/DDBJ databases">
        <authorList>
            <person name="Muzny D."/>
            <person name="Qin X."/>
            <person name="Deng J."/>
            <person name="Jiang H."/>
            <person name="Liu Y."/>
            <person name="Qu J."/>
            <person name="Song X.-Z."/>
            <person name="Zhang L."/>
            <person name="Thornton R."/>
            <person name="Coyle M."/>
            <person name="Francisco L."/>
            <person name="Jackson L."/>
            <person name="Javaid M."/>
            <person name="Korchina V."/>
            <person name="Kovar C."/>
            <person name="Mata R."/>
            <person name="Mathew T."/>
            <person name="Ngo R."/>
            <person name="Nguyen L."/>
            <person name="Nguyen N."/>
            <person name="Okwuonu G."/>
            <person name="Ongeri F."/>
            <person name="Pham C."/>
            <person name="Simmons D."/>
            <person name="Wilczek-Boney K."/>
            <person name="Hale W."/>
            <person name="Jakkamsetti A."/>
            <person name="Pham P."/>
            <person name="Ruth R."/>
            <person name="San Lucas F."/>
            <person name="Warren J."/>
            <person name="Zhang J."/>
            <person name="Zhao Z."/>
            <person name="Zhou C."/>
            <person name="Zhu D."/>
            <person name="Lee S."/>
            <person name="Bess C."/>
            <person name="Blankenburg K."/>
            <person name="Forbes L."/>
            <person name="Fu Q."/>
            <person name="Gubbala S."/>
            <person name="Hirani K."/>
            <person name="Jayaseelan J.C."/>
            <person name="Lara F."/>
            <person name="Munidasa M."/>
            <person name="Palculict T."/>
            <person name="Patil S."/>
            <person name="Pu L.-L."/>
            <person name="Saada N."/>
            <person name="Tang L."/>
            <person name="Weissenberger G."/>
            <person name="Zhu Y."/>
            <person name="Hemphill L."/>
            <person name="Shang Y."/>
            <person name="Youmans B."/>
            <person name="Ayvaz T."/>
            <person name="Ross M."/>
            <person name="Santibanez J."/>
            <person name="Aqrawi P."/>
            <person name="Gross S."/>
            <person name="Joshi V."/>
            <person name="Fowler G."/>
            <person name="Nazareth L."/>
            <person name="Reid J."/>
            <person name="Worley K."/>
            <person name="Petrosino J."/>
            <person name="Highlander S."/>
            <person name="Gibbs R."/>
        </authorList>
    </citation>
    <scope>NUCLEOTIDE SEQUENCE [LARGE SCALE GENOMIC DNA]</scope>
    <source>
        <strain evidence="8 9">ATCC 51599</strain>
    </source>
</reference>
<dbReference type="GO" id="GO:0009055">
    <property type="term" value="F:electron transfer activity"/>
    <property type="evidence" value="ECO:0007669"/>
    <property type="project" value="UniProtKB-UniRule"/>
</dbReference>
<dbReference type="RefSeq" id="WP_005671983.1">
    <property type="nucleotide sequence ID" value="NZ_CP146288.1"/>
</dbReference>
<comment type="caution">
    <text evidence="6">Lacks conserved residue(s) required for the propagation of feature annotation.</text>
</comment>
<feature type="domain" description="Flavodoxin-like fold" evidence="7">
    <location>
        <begin position="1"/>
        <end position="203"/>
    </location>
</feature>
<evidence type="ECO:0000313" key="9">
    <source>
        <dbReference type="Proteomes" id="UP000011021"/>
    </source>
</evidence>
<accession>E7RUP0</accession>
<dbReference type="PANTHER" id="PTHR43741:SF4">
    <property type="entry name" value="FMN-DEPENDENT NADH:QUINONE OXIDOREDUCTASE"/>
    <property type="match status" value="1"/>
</dbReference>
<dbReference type="EC" id="1.6.5.-" evidence="6"/>
<evidence type="ECO:0000256" key="6">
    <source>
        <dbReference type="HAMAP-Rule" id="MF_01216"/>
    </source>
</evidence>
<keyword evidence="9" id="KW-1185">Reference proteome</keyword>
<dbReference type="STRING" id="887898.HMPREF0551_0206"/>
<sequence length="209" mass="22238">MKTLIINAHPDPHAAEAATNRMVQHLVARLPAGSTEIVNLAEADIQPLDKDMLDAIVHTVFQRQQPDSGQRALLARSGEVIAQVKSAPRLVIAYPLYNLGIPARLKDWLDNIVMAGQTFQYDESGTPKGLMGAHKVLLLQASGSVYSTGPMAQMEFSVSYLQTLLGGLLGFASVDAVRAEGTALPAGPEAAVQRALAGIDARLEGFLAD</sequence>
<keyword evidence="4 6" id="KW-0520">NAD</keyword>
<comment type="function">
    <text evidence="6">Also exhibits azoreductase activity. Catalyzes the reductive cleavage of the azo bond in aromatic azo compounds to the corresponding amines.</text>
</comment>
<evidence type="ECO:0000256" key="3">
    <source>
        <dbReference type="ARBA" id="ARBA00023002"/>
    </source>
</evidence>
<gene>
    <name evidence="6" type="primary">azoR</name>
    <name evidence="8" type="ORF">HMPREF0551_0206</name>
</gene>
<dbReference type="PANTHER" id="PTHR43741">
    <property type="entry name" value="FMN-DEPENDENT NADH-AZOREDUCTASE 1"/>
    <property type="match status" value="1"/>
</dbReference>
<comment type="caution">
    <text evidence="8">The sequence shown here is derived from an EMBL/GenBank/DDBJ whole genome shotgun (WGS) entry which is preliminary data.</text>
</comment>
<dbReference type="SUPFAM" id="SSF52218">
    <property type="entry name" value="Flavoproteins"/>
    <property type="match status" value="1"/>
</dbReference>
<evidence type="ECO:0000256" key="2">
    <source>
        <dbReference type="ARBA" id="ARBA00022643"/>
    </source>
</evidence>
<dbReference type="EC" id="1.7.1.17" evidence="6"/>
<dbReference type="Proteomes" id="UP000011021">
    <property type="component" value="Unassembled WGS sequence"/>
</dbReference>
<evidence type="ECO:0000256" key="5">
    <source>
        <dbReference type="ARBA" id="ARBA00048542"/>
    </source>
</evidence>
<dbReference type="HAMAP" id="MF_01216">
    <property type="entry name" value="Azoreductase_type1"/>
    <property type="match status" value="1"/>
</dbReference>
<dbReference type="eggNOG" id="COG1182">
    <property type="taxonomic scope" value="Bacteria"/>
</dbReference>